<dbReference type="EMBL" id="MCFL01000035">
    <property type="protein sequence ID" value="ORZ33496.1"/>
    <property type="molecule type" value="Genomic_DNA"/>
</dbReference>
<feature type="region of interest" description="Disordered" evidence="1">
    <location>
        <begin position="62"/>
        <end position="99"/>
    </location>
</feature>
<gene>
    <name evidence="2" type="ORF">BCR44DRAFT_1198443</name>
</gene>
<dbReference type="Proteomes" id="UP000193411">
    <property type="component" value="Unassembled WGS sequence"/>
</dbReference>
<keyword evidence="3" id="KW-1185">Reference proteome</keyword>
<name>A0A1Y2HFY4_9FUNG</name>
<reference evidence="2 3" key="1">
    <citation type="submission" date="2016-07" db="EMBL/GenBank/DDBJ databases">
        <title>Pervasive Adenine N6-methylation of Active Genes in Fungi.</title>
        <authorList>
            <consortium name="DOE Joint Genome Institute"/>
            <person name="Mondo S.J."/>
            <person name="Dannebaum R.O."/>
            <person name="Kuo R.C."/>
            <person name="Labutti K."/>
            <person name="Haridas S."/>
            <person name="Kuo A."/>
            <person name="Salamov A."/>
            <person name="Ahrendt S.R."/>
            <person name="Lipzen A."/>
            <person name="Sullivan W."/>
            <person name="Andreopoulos W.B."/>
            <person name="Clum A."/>
            <person name="Lindquist E."/>
            <person name="Daum C."/>
            <person name="Ramamoorthy G.K."/>
            <person name="Gryganskyi A."/>
            <person name="Culley D."/>
            <person name="Magnuson J.K."/>
            <person name="James T.Y."/>
            <person name="O'Malley M.A."/>
            <person name="Stajich J.E."/>
            <person name="Spatafora J.W."/>
            <person name="Visel A."/>
            <person name="Grigoriev I.V."/>
        </authorList>
    </citation>
    <scope>NUCLEOTIDE SEQUENCE [LARGE SCALE GENOMIC DNA]</scope>
    <source>
        <strain evidence="2 3">PL171</strain>
    </source>
</reference>
<organism evidence="2 3">
    <name type="scientific">Catenaria anguillulae PL171</name>
    <dbReference type="NCBI Taxonomy" id="765915"/>
    <lineage>
        <taxon>Eukaryota</taxon>
        <taxon>Fungi</taxon>
        <taxon>Fungi incertae sedis</taxon>
        <taxon>Blastocladiomycota</taxon>
        <taxon>Blastocladiomycetes</taxon>
        <taxon>Blastocladiales</taxon>
        <taxon>Catenariaceae</taxon>
        <taxon>Catenaria</taxon>
    </lineage>
</organism>
<proteinExistence type="predicted"/>
<comment type="caution">
    <text evidence="2">The sequence shown here is derived from an EMBL/GenBank/DDBJ whole genome shotgun (WGS) entry which is preliminary data.</text>
</comment>
<evidence type="ECO:0000313" key="3">
    <source>
        <dbReference type="Proteomes" id="UP000193411"/>
    </source>
</evidence>
<accession>A0A1Y2HFY4</accession>
<dbReference type="AlphaFoldDB" id="A0A1Y2HFY4"/>
<evidence type="ECO:0000313" key="2">
    <source>
        <dbReference type="EMBL" id="ORZ33496.1"/>
    </source>
</evidence>
<evidence type="ECO:0000256" key="1">
    <source>
        <dbReference type="SAM" id="MobiDB-lite"/>
    </source>
</evidence>
<sequence>MNIIHHASALADPTIVVAFLCCATRHDWCRRAKPRNRRWCRARRNGRQSGNWCRRLGRRCGRRGSRRRRKPRNRSRRRRRRRHDRTRCKPRNRHRCRSRRRQCGSTWRKPGNRDRPRCGSLWHGRANFRVDLPGRPDNGLLKECDELRINGLCQRVRVGLVNGVQNGTCQHGFVARKLGLCHALLECLRGGKRVAEREQVQDERQG</sequence>
<protein>
    <submittedName>
        <fullName evidence="2">Uncharacterized protein</fullName>
    </submittedName>
</protein>